<organism evidence="1 2">
    <name type="scientific">Chiloscyllium punctatum</name>
    <name type="common">Brownbanded bambooshark</name>
    <name type="synonym">Hemiscyllium punctatum</name>
    <dbReference type="NCBI Taxonomy" id="137246"/>
    <lineage>
        <taxon>Eukaryota</taxon>
        <taxon>Metazoa</taxon>
        <taxon>Chordata</taxon>
        <taxon>Craniata</taxon>
        <taxon>Vertebrata</taxon>
        <taxon>Chondrichthyes</taxon>
        <taxon>Elasmobranchii</taxon>
        <taxon>Galeomorphii</taxon>
        <taxon>Galeoidea</taxon>
        <taxon>Orectolobiformes</taxon>
        <taxon>Hemiscylliidae</taxon>
        <taxon>Chiloscyllium</taxon>
    </lineage>
</organism>
<dbReference type="EMBL" id="BEZZ01000657">
    <property type="protein sequence ID" value="GCC35019.1"/>
    <property type="molecule type" value="Genomic_DNA"/>
</dbReference>
<gene>
    <name evidence="1" type="ORF">chiPu_0013498</name>
</gene>
<comment type="caution">
    <text evidence="1">The sequence shown here is derived from an EMBL/GenBank/DDBJ whole genome shotgun (WGS) entry which is preliminary data.</text>
</comment>
<name>A0A401SX88_CHIPU</name>
<reference evidence="1 2" key="1">
    <citation type="journal article" date="2018" name="Nat. Ecol. Evol.">
        <title>Shark genomes provide insights into elasmobranch evolution and the origin of vertebrates.</title>
        <authorList>
            <person name="Hara Y"/>
            <person name="Yamaguchi K"/>
            <person name="Onimaru K"/>
            <person name="Kadota M"/>
            <person name="Koyanagi M"/>
            <person name="Keeley SD"/>
            <person name="Tatsumi K"/>
            <person name="Tanaka K"/>
            <person name="Motone F"/>
            <person name="Kageyama Y"/>
            <person name="Nozu R"/>
            <person name="Adachi N"/>
            <person name="Nishimura O"/>
            <person name="Nakagawa R"/>
            <person name="Tanegashima C"/>
            <person name="Kiyatake I"/>
            <person name="Matsumoto R"/>
            <person name="Murakumo K"/>
            <person name="Nishida K"/>
            <person name="Terakita A"/>
            <person name="Kuratani S"/>
            <person name="Sato K"/>
            <person name="Hyodo S Kuraku.S."/>
        </authorList>
    </citation>
    <scope>NUCLEOTIDE SEQUENCE [LARGE SCALE GENOMIC DNA]</scope>
</reference>
<evidence type="ECO:0000313" key="1">
    <source>
        <dbReference type="EMBL" id="GCC35019.1"/>
    </source>
</evidence>
<dbReference type="AlphaFoldDB" id="A0A401SX88"/>
<protein>
    <submittedName>
        <fullName evidence="1">Uncharacterized protein</fullName>
    </submittedName>
</protein>
<dbReference type="Proteomes" id="UP000287033">
    <property type="component" value="Unassembled WGS sequence"/>
</dbReference>
<evidence type="ECO:0000313" key="2">
    <source>
        <dbReference type="Proteomes" id="UP000287033"/>
    </source>
</evidence>
<sequence>MEQRLSASRWQSRPSLELKNKFSRLVNKSGPANIATLGEITCCRVLKAARGLSSSSGIFERRLLASRP</sequence>
<keyword evidence="2" id="KW-1185">Reference proteome</keyword>
<accession>A0A401SX88</accession>
<proteinExistence type="predicted"/>